<comment type="similarity">
    <text evidence="3">Belongs to the CTAG/PCC1 family.</text>
</comment>
<keyword evidence="4" id="KW-0963">Cytoplasm</keyword>
<dbReference type="GO" id="GO:0005634">
    <property type="term" value="C:nucleus"/>
    <property type="evidence" value="ECO:0007669"/>
    <property type="project" value="UniProtKB-SubCell"/>
</dbReference>
<dbReference type="GO" id="GO:0070525">
    <property type="term" value="P:tRNA threonylcarbamoyladenosine metabolic process"/>
    <property type="evidence" value="ECO:0007669"/>
    <property type="project" value="TreeGrafter"/>
</dbReference>
<evidence type="ECO:0000256" key="8">
    <source>
        <dbReference type="ARBA" id="ARBA00076355"/>
    </source>
</evidence>
<evidence type="ECO:0000313" key="12">
    <source>
        <dbReference type="RefSeq" id="XP_013094659.1"/>
    </source>
</evidence>
<accession>A0A2C9M747</accession>
<evidence type="ECO:0000313" key="9">
    <source>
        <dbReference type="EnsemblMetazoa" id="BGLB039345-PA"/>
    </source>
</evidence>
<dbReference type="VEuPathDB" id="VectorBase:BGLAX_042008"/>
<evidence type="ECO:0000313" key="11">
    <source>
        <dbReference type="Proteomes" id="UP001165740"/>
    </source>
</evidence>
<evidence type="ECO:0000256" key="4">
    <source>
        <dbReference type="ARBA" id="ARBA00022490"/>
    </source>
</evidence>
<dbReference type="Gene3D" id="3.30.310.50">
    <property type="entry name" value="Alpha-D-phosphohexomutase, C-terminal domain"/>
    <property type="match status" value="1"/>
</dbReference>
<keyword evidence="5" id="KW-0819">tRNA processing</keyword>
<dbReference type="GO" id="GO:0005737">
    <property type="term" value="C:cytoplasm"/>
    <property type="evidence" value="ECO:0007669"/>
    <property type="project" value="UniProtKB-SubCell"/>
</dbReference>
<evidence type="ECO:0000313" key="10">
    <source>
        <dbReference type="Proteomes" id="UP000076420"/>
    </source>
</evidence>
<organism evidence="9 10">
    <name type="scientific">Biomphalaria glabrata</name>
    <name type="common">Bloodfluke planorb</name>
    <name type="synonym">Freshwater snail</name>
    <dbReference type="NCBI Taxonomy" id="6526"/>
    <lineage>
        <taxon>Eukaryota</taxon>
        <taxon>Metazoa</taxon>
        <taxon>Spiralia</taxon>
        <taxon>Lophotrochozoa</taxon>
        <taxon>Mollusca</taxon>
        <taxon>Gastropoda</taxon>
        <taxon>Heterobranchia</taxon>
        <taxon>Euthyneura</taxon>
        <taxon>Panpulmonata</taxon>
        <taxon>Hygrophila</taxon>
        <taxon>Lymnaeoidea</taxon>
        <taxon>Planorbidae</taxon>
        <taxon>Biomphalaria</taxon>
    </lineage>
</organism>
<evidence type="ECO:0000256" key="5">
    <source>
        <dbReference type="ARBA" id="ARBA00022694"/>
    </source>
</evidence>
<dbReference type="Proteomes" id="UP000076420">
    <property type="component" value="Unassembled WGS sequence"/>
</dbReference>
<protein>
    <recommendedName>
        <fullName evidence="8">L antigen family member 3</fullName>
    </recommendedName>
</protein>
<dbReference type="OMA" id="HAKIAYR"/>
<comment type="function">
    <text evidence="7">Component of the EKC/KEOPS complex that is required for the formation of a threonylcarbamoyl group on adenosine at position 37 (t(6)A37) in tRNAs that read codons beginning with adenine. The complex is probably involved in the transfer of the threonylcarbamoyl moiety of threonylcarbamoyl-AMP (TC-AMP) to the N6 group of A37. LAGE3 functions as a dimerization module for the complex.</text>
</comment>
<evidence type="ECO:0000256" key="1">
    <source>
        <dbReference type="ARBA" id="ARBA00004123"/>
    </source>
</evidence>
<reference evidence="9" key="1">
    <citation type="submission" date="2020-05" db="UniProtKB">
        <authorList>
            <consortium name="EnsemblMetazoa"/>
        </authorList>
    </citation>
    <scope>IDENTIFICATION</scope>
    <source>
        <strain evidence="9">BB02</strain>
    </source>
</reference>
<dbReference type="InterPro" id="IPR015419">
    <property type="entry name" value="CTAG/Pcc1"/>
</dbReference>
<dbReference type="GeneID" id="106078349"/>
<evidence type="ECO:0000256" key="3">
    <source>
        <dbReference type="ARBA" id="ARBA00007073"/>
    </source>
</evidence>
<proteinExistence type="inferred from homology"/>
<dbReference type="KEGG" id="bgt:106078349"/>
<sequence length="84" mass="9513">MNPLSADIQIPFPSDHEAEIAYGSLSVDKEPKRGGVSKTMTFSHNVLNVHFQAQEARMLRVSINSFFEHLKLVVETMERFGPPR</sequence>
<evidence type="ECO:0000256" key="2">
    <source>
        <dbReference type="ARBA" id="ARBA00004496"/>
    </source>
</evidence>
<dbReference type="NCBIfam" id="NF011470">
    <property type="entry name" value="PRK14887.1"/>
    <property type="match status" value="1"/>
</dbReference>
<name>A0A2C9M747_BIOGL</name>
<dbReference type="AlphaFoldDB" id="A0A2C9M747"/>
<dbReference type="PANTHER" id="PTHR31283:SF5">
    <property type="entry name" value="EKC_KEOPS COMPLEX SUBUNIT LAGE3"/>
    <property type="match status" value="1"/>
</dbReference>
<dbReference type="FunFam" id="3.30.310.50:FF:000005">
    <property type="entry name" value="L antigen family member 3"/>
    <property type="match status" value="1"/>
</dbReference>
<dbReference type="GO" id="GO:0008033">
    <property type="term" value="P:tRNA processing"/>
    <property type="evidence" value="ECO:0007669"/>
    <property type="project" value="UniProtKB-KW"/>
</dbReference>
<comment type="subcellular location">
    <subcellularLocation>
        <location evidence="2">Cytoplasm</location>
    </subcellularLocation>
    <subcellularLocation>
        <location evidence="1">Nucleus</location>
    </subcellularLocation>
</comment>
<keyword evidence="11" id="KW-1185">Reference proteome</keyword>
<dbReference type="RefSeq" id="XP_013094659.1">
    <property type="nucleotide sequence ID" value="XM_013239205.2"/>
</dbReference>
<dbReference type="Proteomes" id="UP001165740">
    <property type="component" value="Chromosome 1"/>
</dbReference>
<dbReference type="Pfam" id="PF09341">
    <property type="entry name" value="Pcc1"/>
    <property type="match status" value="1"/>
</dbReference>
<evidence type="ECO:0000256" key="7">
    <source>
        <dbReference type="ARBA" id="ARBA00053047"/>
    </source>
</evidence>
<gene>
    <name evidence="9" type="primary">106078349</name>
    <name evidence="12" type="synonym">LOC106078349</name>
</gene>
<dbReference type="EnsemblMetazoa" id="BGLB039345-RA">
    <property type="protein sequence ID" value="BGLB039345-PA"/>
    <property type="gene ID" value="BGLB039345"/>
</dbReference>
<dbReference type="GO" id="GO:0000408">
    <property type="term" value="C:EKC/KEOPS complex"/>
    <property type="evidence" value="ECO:0007669"/>
    <property type="project" value="TreeGrafter"/>
</dbReference>
<evidence type="ECO:0000256" key="6">
    <source>
        <dbReference type="ARBA" id="ARBA00023242"/>
    </source>
</evidence>
<dbReference type="PANTHER" id="PTHR31283">
    <property type="entry name" value="EKC/KEOPS COMPLEX SUBUNIT PCC1 FAMILY MEMBER"/>
    <property type="match status" value="1"/>
</dbReference>
<keyword evidence="6" id="KW-0539">Nucleus</keyword>
<dbReference type="VEuPathDB" id="VectorBase:BGLB039345"/>
<dbReference type="OrthoDB" id="10025739at2759"/>
<reference evidence="12" key="2">
    <citation type="submission" date="2025-04" db="UniProtKB">
        <authorList>
            <consortium name="RefSeq"/>
        </authorList>
    </citation>
    <scope>IDENTIFICATION</scope>
</reference>